<dbReference type="AlphaFoldDB" id="A0A2B4RTI3"/>
<dbReference type="Gene3D" id="1.25.40.10">
    <property type="entry name" value="Tetratricopeptide repeat domain"/>
    <property type="match status" value="2"/>
</dbReference>
<dbReference type="InterPro" id="IPR027417">
    <property type="entry name" value="P-loop_NTPase"/>
</dbReference>
<evidence type="ECO:0000313" key="2">
    <source>
        <dbReference type="EMBL" id="PFX20466.1"/>
    </source>
</evidence>
<dbReference type="EMBL" id="LSMT01000316">
    <property type="protein sequence ID" value="PFX20466.1"/>
    <property type="molecule type" value="Genomic_DNA"/>
</dbReference>
<dbReference type="PANTHER" id="PTHR19959">
    <property type="entry name" value="KINESIN LIGHT CHAIN"/>
    <property type="match status" value="1"/>
</dbReference>
<dbReference type="OrthoDB" id="771227at2759"/>
<sequence length="912" mass="102623">MYWRTLSFQITRCLRLVTDFSRTRTTLVNLRRISIRMQPRRLSSTLSEAERKEDSKDSDEEPKSWKENPTLKYWVLGSLGISGTVYYYVYRNHEKKRLLVKHLPSTPSHFVLPRERDLSALSSLHSQLKGKGSLTVLHIVGCPGSGRTELARKFAEKLAREEQEKYTFLPGNLFFGTLNGSSEESLLFDVKRFAISVGCLESDWTLKAGEGVNFSSLSKEEQLDCFVDAVREKLKDSQGWIIILENVKDDEVIHRWFSTDSSKSWGNGTVLVTRNGHVNRDVMISNTYIVDEGLLMDDGVELLSQLSGLEGNKMTVAKDIVTILKRIPLALSCAGHYMQSKAFKNPSYSSLDFLSEFKSELQNFTKANGETELSPLYVMVSMETKNLVQENFHLLHAFDFLGTCTPNWPIPVTLIALHLRSPDFNLPPVVGSGPALPSQKPTEVKKENSSEQEVEEMFLSIKKLAKNLENFLTAVKDNINAIKAMLNPEVPDMPQMLDGVVEMLKACPLVSVRRMEPMGVDTVVVSPLVHSVFQQLFLSRTMEQLEAEYLVQAEEQHNKSSWFRRLWSFDGQRSLQEYRNSLGEVTQEEAVNLHENLSDSELLPLCSGPNVSGLLQESESQIKEEFRKIKTSDAVRHCQQRTARILKTINGVASVCGQDNQTRTLARLLKPHLDHILAASTSKSLGPKSRAHAISAVASTDASFGNLESSRRLLEDVLSIETQLYGDSSLEVASTLTRLADVCSSLDDAQRCRELLERAIQIYESQRRKFGEYKQPLDYARTLSALGATYGGLGFKERSRDYVERAFSFMQSAAPISPDEVETRRFTSDVASTLTDLGHAYLSLGETTQARRFLDMALNGQRNIHGDEHPEVVRTLTVLGIAYTMQGNWPEARKLRKEAGKIQAKLDAKPLM</sequence>
<organism evidence="2 3">
    <name type="scientific">Stylophora pistillata</name>
    <name type="common">Smooth cauliflower coral</name>
    <dbReference type="NCBI Taxonomy" id="50429"/>
    <lineage>
        <taxon>Eukaryota</taxon>
        <taxon>Metazoa</taxon>
        <taxon>Cnidaria</taxon>
        <taxon>Anthozoa</taxon>
        <taxon>Hexacorallia</taxon>
        <taxon>Scleractinia</taxon>
        <taxon>Astrocoeniina</taxon>
        <taxon>Pocilloporidae</taxon>
        <taxon>Stylophora</taxon>
    </lineage>
</organism>
<comment type="caution">
    <text evidence="2">The sequence shown here is derived from an EMBL/GenBank/DDBJ whole genome shotgun (WGS) entry which is preliminary data.</text>
</comment>
<dbReference type="SUPFAM" id="SSF48452">
    <property type="entry name" value="TPR-like"/>
    <property type="match status" value="1"/>
</dbReference>
<dbReference type="GO" id="GO:0043531">
    <property type="term" value="F:ADP binding"/>
    <property type="evidence" value="ECO:0007669"/>
    <property type="project" value="InterPro"/>
</dbReference>
<evidence type="ECO:0000256" key="1">
    <source>
        <dbReference type="SAM" id="MobiDB-lite"/>
    </source>
</evidence>
<evidence type="ECO:0000313" key="3">
    <source>
        <dbReference type="Proteomes" id="UP000225706"/>
    </source>
</evidence>
<dbReference type="PANTHER" id="PTHR19959:SF119">
    <property type="entry name" value="FUNGAL LIPASE-LIKE DOMAIN-CONTAINING PROTEIN"/>
    <property type="match status" value="1"/>
</dbReference>
<gene>
    <name evidence="2" type="primary">Nphp3</name>
    <name evidence="2" type="ORF">AWC38_SpisGene15086</name>
</gene>
<reference evidence="3" key="1">
    <citation type="journal article" date="2017" name="bioRxiv">
        <title>Comparative analysis of the genomes of Stylophora pistillata and Acropora digitifera provides evidence for extensive differences between species of corals.</title>
        <authorList>
            <person name="Voolstra C.R."/>
            <person name="Li Y."/>
            <person name="Liew Y.J."/>
            <person name="Baumgarten S."/>
            <person name="Zoccola D."/>
            <person name="Flot J.-F."/>
            <person name="Tambutte S."/>
            <person name="Allemand D."/>
            <person name="Aranda M."/>
        </authorList>
    </citation>
    <scope>NUCLEOTIDE SEQUENCE [LARGE SCALE GENOMIC DNA]</scope>
</reference>
<feature type="region of interest" description="Disordered" evidence="1">
    <location>
        <begin position="44"/>
        <end position="65"/>
    </location>
</feature>
<feature type="region of interest" description="Disordered" evidence="1">
    <location>
        <begin position="430"/>
        <end position="451"/>
    </location>
</feature>
<proteinExistence type="predicted"/>
<dbReference type="InterPro" id="IPR019734">
    <property type="entry name" value="TPR_rpt"/>
</dbReference>
<dbReference type="InterPro" id="IPR011990">
    <property type="entry name" value="TPR-like_helical_dom_sf"/>
</dbReference>
<dbReference type="Proteomes" id="UP000225706">
    <property type="component" value="Unassembled WGS sequence"/>
</dbReference>
<name>A0A2B4RTI3_STYPI</name>
<feature type="compositionally biased region" description="Basic and acidic residues" evidence="1">
    <location>
        <begin position="48"/>
        <end position="65"/>
    </location>
</feature>
<dbReference type="SMART" id="SM00028">
    <property type="entry name" value="TPR"/>
    <property type="match status" value="3"/>
</dbReference>
<keyword evidence="3" id="KW-1185">Reference proteome</keyword>
<dbReference type="Pfam" id="PF13424">
    <property type="entry name" value="TPR_12"/>
    <property type="match status" value="2"/>
</dbReference>
<accession>A0A2B4RTI3</accession>
<dbReference type="SUPFAM" id="SSF52540">
    <property type="entry name" value="P-loop containing nucleoside triphosphate hydrolases"/>
    <property type="match status" value="1"/>
</dbReference>
<dbReference type="Gene3D" id="3.40.50.300">
    <property type="entry name" value="P-loop containing nucleotide triphosphate hydrolases"/>
    <property type="match status" value="1"/>
</dbReference>
<protein>
    <submittedName>
        <fullName evidence="2">Nephrocystin-3</fullName>
    </submittedName>
</protein>